<keyword evidence="2" id="KW-1185">Reference proteome</keyword>
<gene>
    <name evidence="1" type="ORF">AVEN_189293_1</name>
</gene>
<comment type="caution">
    <text evidence="1">The sequence shown here is derived from an EMBL/GenBank/DDBJ whole genome shotgun (WGS) entry which is preliminary data.</text>
</comment>
<organism evidence="1 2">
    <name type="scientific">Araneus ventricosus</name>
    <name type="common">Orbweaver spider</name>
    <name type="synonym">Epeira ventricosa</name>
    <dbReference type="NCBI Taxonomy" id="182803"/>
    <lineage>
        <taxon>Eukaryota</taxon>
        <taxon>Metazoa</taxon>
        <taxon>Ecdysozoa</taxon>
        <taxon>Arthropoda</taxon>
        <taxon>Chelicerata</taxon>
        <taxon>Arachnida</taxon>
        <taxon>Araneae</taxon>
        <taxon>Araneomorphae</taxon>
        <taxon>Entelegynae</taxon>
        <taxon>Araneoidea</taxon>
        <taxon>Araneidae</taxon>
        <taxon>Araneus</taxon>
    </lineage>
</organism>
<evidence type="ECO:0000313" key="1">
    <source>
        <dbReference type="EMBL" id="GBN48452.1"/>
    </source>
</evidence>
<dbReference type="EMBL" id="BGPR01010873">
    <property type="protein sequence ID" value="GBN48452.1"/>
    <property type="molecule type" value="Genomic_DNA"/>
</dbReference>
<dbReference type="Proteomes" id="UP000499080">
    <property type="component" value="Unassembled WGS sequence"/>
</dbReference>
<proteinExistence type="predicted"/>
<evidence type="ECO:0000313" key="2">
    <source>
        <dbReference type="Proteomes" id="UP000499080"/>
    </source>
</evidence>
<accession>A0A4Y2PBJ7</accession>
<name>A0A4Y2PBJ7_ARAVE</name>
<dbReference type="AlphaFoldDB" id="A0A4Y2PBJ7"/>
<reference evidence="1 2" key="1">
    <citation type="journal article" date="2019" name="Sci. Rep.">
        <title>Orb-weaving spider Araneus ventricosus genome elucidates the spidroin gene catalogue.</title>
        <authorList>
            <person name="Kono N."/>
            <person name="Nakamura H."/>
            <person name="Ohtoshi R."/>
            <person name="Moran D.A.P."/>
            <person name="Shinohara A."/>
            <person name="Yoshida Y."/>
            <person name="Fujiwara M."/>
            <person name="Mori M."/>
            <person name="Tomita M."/>
            <person name="Arakawa K."/>
        </authorList>
    </citation>
    <scope>NUCLEOTIDE SEQUENCE [LARGE SCALE GENOMIC DNA]</scope>
</reference>
<sequence>MPEIEEEFAKLSFKSGIYSLRNTSLLGPKWMLKNSIALNFRQASKQVYFETPYKNRPTWTYYLEVATHCFVYKRLIMATYFKISV</sequence>
<protein>
    <submittedName>
        <fullName evidence="1">Uncharacterized protein</fullName>
    </submittedName>
</protein>